<keyword evidence="5" id="KW-1185">Reference proteome</keyword>
<dbReference type="AlphaFoldDB" id="A0A2U8DX49"/>
<feature type="region of interest" description="Disordered" evidence="3">
    <location>
        <begin position="58"/>
        <end position="79"/>
    </location>
</feature>
<evidence type="ECO:0000313" key="4">
    <source>
        <dbReference type="EMBL" id="AWI07288.1"/>
    </source>
</evidence>
<evidence type="ECO:0000256" key="3">
    <source>
        <dbReference type="SAM" id="MobiDB-lite"/>
    </source>
</evidence>
<name>A0A2U8DX49_9CLOT</name>
<keyword evidence="1" id="KW-0677">Repeat</keyword>
<dbReference type="SUPFAM" id="SSF48452">
    <property type="entry name" value="TPR-like"/>
    <property type="match status" value="1"/>
</dbReference>
<feature type="compositionally biased region" description="Basic and acidic residues" evidence="3">
    <location>
        <begin position="62"/>
        <end position="79"/>
    </location>
</feature>
<evidence type="ECO:0000313" key="5">
    <source>
        <dbReference type="Proteomes" id="UP000244910"/>
    </source>
</evidence>
<sequence length="238" mass="27184">MFFRNSDGRLYGKIPMKVKVIIACIAVCVVIGIAYRESINNKKSNSIIENVNKESSNNNMAIKEKKDDNVSKQTEAQKAEEQKYNESYKAFGEKNYDNAIALADEIINVDSNFYKAYNIKGIALCYKGNFDEGMKNIDKALQLKSDFGYARFNKALGYELHGDYDEALTWYDKDLEVENYIWSYYGKASIYGRRGDVQNTVKYLKTAVNMSSDIKGIAAKEEDFNPVKDSQEFQDVIK</sequence>
<dbReference type="PANTHER" id="PTHR44943">
    <property type="entry name" value="CELLULOSE SYNTHASE OPERON PROTEIN C"/>
    <property type="match status" value="1"/>
</dbReference>
<dbReference type="Pfam" id="PF13181">
    <property type="entry name" value="TPR_8"/>
    <property type="match status" value="1"/>
</dbReference>
<reference evidence="5" key="1">
    <citation type="submission" date="2017-04" db="EMBL/GenBank/DDBJ databases">
        <authorList>
            <person name="Song Y."/>
            <person name="Cho B.-K."/>
        </authorList>
    </citation>
    <scope>NUCLEOTIDE SEQUENCE [LARGE SCALE GENOMIC DNA]</scope>
    <source>
        <strain evidence="5">SL1</strain>
    </source>
</reference>
<dbReference type="SMART" id="SM00028">
    <property type="entry name" value="TPR"/>
    <property type="match status" value="4"/>
</dbReference>
<dbReference type="Proteomes" id="UP000244910">
    <property type="component" value="Chromosome"/>
</dbReference>
<accession>A0A2U8DX49</accession>
<dbReference type="KEGG" id="cdrk:B9W14_23355"/>
<dbReference type="InterPro" id="IPR011990">
    <property type="entry name" value="TPR-like_helical_dom_sf"/>
</dbReference>
<gene>
    <name evidence="4" type="ORF">B9W14_23355</name>
</gene>
<dbReference type="EMBL" id="CP020953">
    <property type="protein sequence ID" value="AWI07288.1"/>
    <property type="molecule type" value="Genomic_DNA"/>
</dbReference>
<evidence type="ECO:0000256" key="1">
    <source>
        <dbReference type="ARBA" id="ARBA00022737"/>
    </source>
</evidence>
<evidence type="ECO:0000256" key="2">
    <source>
        <dbReference type="ARBA" id="ARBA00022803"/>
    </source>
</evidence>
<keyword evidence="2" id="KW-0802">TPR repeat</keyword>
<dbReference type="InterPro" id="IPR019734">
    <property type="entry name" value="TPR_rpt"/>
</dbReference>
<dbReference type="NCBIfam" id="NF047558">
    <property type="entry name" value="TPR_END_plus"/>
    <property type="match status" value="1"/>
</dbReference>
<dbReference type="OrthoDB" id="1633926at2"/>
<dbReference type="Gene3D" id="1.25.40.10">
    <property type="entry name" value="Tetratricopeptide repeat domain"/>
    <property type="match status" value="1"/>
</dbReference>
<evidence type="ECO:0008006" key="6">
    <source>
        <dbReference type="Google" id="ProtNLM"/>
    </source>
</evidence>
<dbReference type="PANTHER" id="PTHR44943:SF8">
    <property type="entry name" value="TPR REPEAT-CONTAINING PROTEIN MJ0263"/>
    <property type="match status" value="1"/>
</dbReference>
<dbReference type="InterPro" id="IPR051685">
    <property type="entry name" value="Ycf3/AcsC/BcsC/TPR_MFPF"/>
</dbReference>
<dbReference type="RefSeq" id="WP_032078790.1">
    <property type="nucleotide sequence ID" value="NZ_CP020953.1"/>
</dbReference>
<proteinExistence type="predicted"/>
<protein>
    <recommendedName>
        <fullName evidence="6">Tetratricopeptide repeat protein</fullName>
    </recommendedName>
</protein>
<organism evidence="4 5">
    <name type="scientific">Clostridium drakei</name>
    <dbReference type="NCBI Taxonomy" id="332101"/>
    <lineage>
        <taxon>Bacteria</taxon>
        <taxon>Bacillati</taxon>
        <taxon>Bacillota</taxon>
        <taxon>Clostridia</taxon>
        <taxon>Eubacteriales</taxon>
        <taxon>Clostridiaceae</taxon>
        <taxon>Clostridium</taxon>
    </lineage>
</organism>